<organism evidence="11 12">
    <name type="scientific">Varroa destructor</name>
    <name type="common">Honeybee mite</name>
    <dbReference type="NCBI Taxonomy" id="109461"/>
    <lineage>
        <taxon>Eukaryota</taxon>
        <taxon>Metazoa</taxon>
        <taxon>Ecdysozoa</taxon>
        <taxon>Arthropoda</taxon>
        <taxon>Chelicerata</taxon>
        <taxon>Arachnida</taxon>
        <taxon>Acari</taxon>
        <taxon>Parasitiformes</taxon>
        <taxon>Mesostigmata</taxon>
        <taxon>Gamasina</taxon>
        <taxon>Dermanyssoidea</taxon>
        <taxon>Varroidae</taxon>
        <taxon>Varroa</taxon>
    </lineage>
</organism>
<accession>A0A7M7MJJ0</accession>
<evidence type="ECO:0000256" key="8">
    <source>
        <dbReference type="SAM" id="SignalP"/>
    </source>
</evidence>
<evidence type="ECO:0000256" key="3">
    <source>
        <dbReference type="ARBA" id="ARBA00022801"/>
    </source>
</evidence>
<evidence type="ECO:0000313" key="12">
    <source>
        <dbReference type="Proteomes" id="UP000594260"/>
    </source>
</evidence>
<keyword evidence="3" id="KW-0378">Hydrolase</keyword>
<dbReference type="Gene3D" id="3.40.50.1820">
    <property type="entry name" value="alpha/beta hydrolase"/>
    <property type="match status" value="1"/>
</dbReference>
<evidence type="ECO:0000256" key="1">
    <source>
        <dbReference type="ARBA" id="ARBA00010701"/>
    </source>
</evidence>
<protein>
    <recommendedName>
        <fullName evidence="13">Lipase</fullName>
    </recommendedName>
</protein>
<feature type="domain" description="Partial AB-hydrolase lipase" evidence="10">
    <location>
        <begin position="83"/>
        <end position="135"/>
    </location>
</feature>
<feature type="domain" description="AB hydrolase-1" evidence="9">
    <location>
        <begin position="148"/>
        <end position="390"/>
    </location>
</feature>
<dbReference type="PIRSF" id="PIRSF000862">
    <property type="entry name" value="Steryl_ester_lip"/>
    <property type="match status" value="1"/>
</dbReference>
<comment type="similarity">
    <text evidence="1">Belongs to the AB hydrolase superfamily. Lipase family.</text>
</comment>
<keyword evidence="6" id="KW-0325">Glycoprotein</keyword>
<dbReference type="InterPro" id="IPR025483">
    <property type="entry name" value="Lipase_euk"/>
</dbReference>
<feature type="active site" description="Charge relay system" evidence="7">
    <location>
        <position position="385"/>
    </location>
</feature>
<name>A0A7M7MJJ0_VARDE</name>
<dbReference type="KEGG" id="vde:111254641"/>
<dbReference type="FunFam" id="3.40.50.1820:FF:000057">
    <property type="entry name" value="Lipase"/>
    <property type="match status" value="1"/>
</dbReference>
<dbReference type="OrthoDB" id="6516826at2759"/>
<evidence type="ECO:0000256" key="6">
    <source>
        <dbReference type="ARBA" id="ARBA00023180"/>
    </source>
</evidence>
<evidence type="ECO:0000256" key="5">
    <source>
        <dbReference type="ARBA" id="ARBA00023098"/>
    </source>
</evidence>
<dbReference type="SUPFAM" id="SSF53474">
    <property type="entry name" value="alpha/beta-Hydrolases"/>
    <property type="match status" value="1"/>
</dbReference>
<dbReference type="Proteomes" id="UP000594260">
    <property type="component" value="Unplaced"/>
</dbReference>
<dbReference type="Pfam" id="PF04083">
    <property type="entry name" value="Abhydro_lipase"/>
    <property type="match status" value="1"/>
</dbReference>
<proteinExistence type="inferred from homology"/>
<dbReference type="InterPro" id="IPR029058">
    <property type="entry name" value="AB_hydrolase_fold"/>
</dbReference>
<evidence type="ECO:0008006" key="13">
    <source>
        <dbReference type="Google" id="ProtNLM"/>
    </source>
</evidence>
<dbReference type="EnsemblMetazoa" id="XM_022815698">
    <property type="protein sequence ID" value="XP_022671433"/>
    <property type="gene ID" value="LOC111254641"/>
</dbReference>
<evidence type="ECO:0000256" key="4">
    <source>
        <dbReference type="ARBA" id="ARBA00022963"/>
    </source>
</evidence>
<evidence type="ECO:0000313" key="11">
    <source>
        <dbReference type="EnsemblMetazoa" id="XP_022671433"/>
    </source>
</evidence>
<keyword evidence="4" id="KW-0442">Lipid degradation</keyword>
<feature type="chain" id="PRO_5029632306" description="Lipase" evidence="8">
    <location>
        <begin position="25"/>
        <end position="450"/>
    </location>
</feature>
<feature type="active site" description="Nucleophile" evidence="7">
    <location>
        <position position="208"/>
    </location>
</feature>
<keyword evidence="12" id="KW-1185">Reference proteome</keyword>
<keyword evidence="2 8" id="KW-0732">Signal</keyword>
<dbReference type="GO" id="GO:0016042">
    <property type="term" value="P:lipid catabolic process"/>
    <property type="evidence" value="ECO:0007669"/>
    <property type="project" value="UniProtKB-KW"/>
</dbReference>
<dbReference type="GO" id="GO:0016788">
    <property type="term" value="F:hydrolase activity, acting on ester bonds"/>
    <property type="evidence" value="ECO:0007669"/>
    <property type="project" value="InterPro"/>
</dbReference>
<dbReference type="RefSeq" id="XP_022671433.1">
    <property type="nucleotide sequence ID" value="XM_022815698.1"/>
</dbReference>
<feature type="signal peptide" evidence="8">
    <location>
        <begin position="1"/>
        <end position="24"/>
    </location>
</feature>
<dbReference type="InParanoid" id="A0A7M7MJJ0"/>
<evidence type="ECO:0000256" key="7">
    <source>
        <dbReference type="PIRSR" id="PIRSR000862-1"/>
    </source>
</evidence>
<dbReference type="Pfam" id="PF00561">
    <property type="entry name" value="Abhydrolase_1"/>
    <property type="match status" value="1"/>
</dbReference>
<dbReference type="AlphaFoldDB" id="A0A7M7MJJ0"/>
<dbReference type="PANTHER" id="PTHR11005">
    <property type="entry name" value="LYSOSOMAL ACID LIPASE-RELATED"/>
    <property type="match status" value="1"/>
</dbReference>
<keyword evidence="5" id="KW-0443">Lipid metabolism</keyword>
<evidence type="ECO:0000259" key="10">
    <source>
        <dbReference type="Pfam" id="PF04083"/>
    </source>
</evidence>
<dbReference type="InterPro" id="IPR000073">
    <property type="entry name" value="AB_hydrolase_1"/>
</dbReference>
<dbReference type="GeneID" id="111254641"/>
<dbReference type="InterPro" id="IPR006693">
    <property type="entry name" value="AB_hydrolase_lipase"/>
</dbReference>
<evidence type="ECO:0000259" key="9">
    <source>
        <dbReference type="Pfam" id="PF00561"/>
    </source>
</evidence>
<feature type="active site" description="Charge relay system" evidence="7">
    <location>
        <position position="419"/>
    </location>
</feature>
<sequence length="450" mass="50914">MRVDRTVMFSLLSLVAFMVETCCGQPHSLPGITNILDLVIRRAARLSKVISDPFISVARGVIQNAGQTLVKDPDVSAAYKGVPFYIKYKGYPVEVHKVSTKDNVTLTIHRIPRQGAVPAVLQHGVMCSSFDFVANQPPQSLGFILWDAGYDVWMLNARGNIYSSDSAKSRQRFYEYTWDELAAFDLPANIDYILTTTGHRNLHLMSHSRGTTVTIAMLASKPDYNDKVRLATMLAPVVYLDGMSQFLQNIVKFFSNPVISYAVDVLTEGGPLFSNAHNDPSYFTLNPTLCSLELCPITNDLSGNFFTSSGHHNKSRLAVYSTHFPAGTTFNDLKHYIQLHKTKRFAYYDFEDPWKNIKAYGTARPPAYNLQNVRAKMLIFYAKNDSFISVRDGRKVVERFRDNLYKDTAIELPHAGFVHMDFLWSIKAKEQLYDTIIKRMREIDGETPQS</sequence>
<reference evidence="11" key="1">
    <citation type="submission" date="2021-01" db="UniProtKB">
        <authorList>
            <consortium name="EnsemblMetazoa"/>
        </authorList>
    </citation>
    <scope>IDENTIFICATION</scope>
</reference>
<dbReference type="OMA" id="SDIWCCQ"/>
<evidence type="ECO:0000256" key="2">
    <source>
        <dbReference type="ARBA" id="ARBA00022729"/>
    </source>
</evidence>